<dbReference type="RefSeq" id="WP_379895590.1">
    <property type="nucleotide sequence ID" value="NZ_CBCSCT010000021.1"/>
</dbReference>
<dbReference type="Proteomes" id="UP001596250">
    <property type="component" value="Unassembled WGS sequence"/>
</dbReference>
<feature type="domain" description="Methyl-accepting transducer" evidence="10">
    <location>
        <begin position="295"/>
        <end position="531"/>
    </location>
</feature>
<dbReference type="SMART" id="SM00283">
    <property type="entry name" value="MA"/>
    <property type="match status" value="1"/>
</dbReference>
<dbReference type="PANTHER" id="PTHR32089:SF112">
    <property type="entry name" value="LYSOZYME-LIKE PROTEIN-RELATED"/>
    <property type="match status" value="1"/>
</dbReference>
<evidence type="ECO:0000256" key="2">
    <source>
        <dbReference type="ARBA" id="ARBA00022475"/>
    </source>
</evidence>
<evidence type="ECO:0000313" key="12">
    <source>
        <dbReference type="EMBL" id="MFC5988143.1"/>
    </source>
</evidence>
<dbReference type="SMART" id="SM00304">
    <property type="entry name" value="HAMP"/>
    <property type="match status" value="1"/>
</dbReference>
<gene>
    <name evidence="12" type="ORF">ACFPXP_17210</name>
</gene>
<evidence type="ECO:0000256" key="3">
    <source>
        <dbReference type="ARBA" id="ARBA00022692"/>
    </source>
</evidence>
<dbReference type="CDD" id="cd11386">
    <property type="entry name" value="MCP_signal"/>
    <property type="match status" value="1"/>
</dbReference>
<dbReference type="PROSITE" id="PS50885">
    <property type="entry name" value="HAMP"/>
    <property type="match status" value="1"/>
</dbReference>
<evidence type="ECO:0000256" key="5">
    <source>
        <dbReference type="ARBA" id="ARBA00023136"/>
    </source>
</evidence>
<dbReference type="SUPFAM" id="SSF58104">
    <property type="entry name" value="Methyl-accepting chemotaxis protein (MCP) signaling domain"/>
    <property type="match status" value="1"/>
</dbReference>
<dbReference type="Gene3D" id="1.10.8.500">
    <property type="entry name" value="HAMP domain in histidine kinase"/>
    <property type="match status" value="1"/>
</dbReference>
<keyword evidence="6 8" id="KW-0807">Transducer</keyword>
<evidence type="ECO:0000259" key="10">
    <source>
        <dbReference type="PROSITE" id="PS50111"/>
    </source>
</evidence>
<evidence type="ECO:0000256" key="7">
    <source>
        <dbReference type="ARBA" id="ARBA00029447"/>
    </source>
</evidence>
<reference evidence="13" key="1">
    <citation type="journal article" date="2019" name="Int. J. Syst. Evol. Microbiol.">
        <title>The Global Catalogue of Microorganisms (GCM) 10K type strain sequencing project: providing services to taxonomists for standard genome sequencing and annotation.</title>
        <authorList>
            <consortium name="The Broad Institute Genomics Platform"/>
            <consortium name="The Broad Institute Genome Sequencing Center for Infectious Disease"/>
            <person name="Wu L."/>
            <person name="Ma J."/>
        </authorList>
    </citation>
    <scope>NUCLEOTIDE SEQUENCE [LARGE SCALE GENOMIC DNA]</scope>
    <source>
        <strain evidence="13">CCM 8749</strain>
    </source>
</reference>
<evidence type="ECO:0000256" key="9">
    <source>
        <dbReference type="SAM" id="Phobius"/>
    </source>
</evidence>
<evidence type="ECO:0000256" key="4">
    <source>
        <dbReference type="ARBA" id="ARBA00022989"/>
    </source>
</evidence>
<keyword evidence="5 9" id="KW-0472">Membrane</keyword>
<dbReference type="Pfam" id="PF00672">
    <property type="entry name" value="HAMP"/>
    <property type="match status" value="1"/>
</dbReference>
<keyword evidence="3 9" id="KW-0812">Transmembrane</keyword>
<keyword evidence="13" id="KW-1185">Reference proteome</keyword>
<keyword evidence="4 9" id="KW-1133">Transmembrane helix</keyword>
<sequence length="581" mass="62615">MKRFNIFSLRSKFFTICLLLLIIPSVTIGLVGYETSKYNLEESGKEQMKSSVRLAIAMINNLDKEVQAGHLTLEEAQEMFRQEILGPKAEDNRRPINPRYVVGETGYLYAVDQDALSVMNPSNEGSSLVGVITEDGVDMGKTILELAEKGGGYYTYVWGKSDAEGNETKISYVEPDEHWGWIIGSGAYESEFNAGANQVLRFVITTLVISIVVGAMIIGIFVNTILRPVRVMALQVNQVSGGDLTVDPLPAKSRDEIGSLARDFNRMTQSLRTLIGHVSESSEQVAATSEELTASAQQTSKATEQITMSSQEVAAGAEEQNRTLNGARTAVGEIANGMTSVAASIQSVSQTAVSTNEEAAKGNEVVQQTVEQIQTVHNHVNTTAQVIETLGNKSDEIGQVVLLISDIANQINLLALNASIEAARAGEHGRGFAVVADEVRKLAVQSSDATEKIGSIIQDIQNDTNQAVVSIKEGTYAVDAGMEQVRQTGDSFKTITSMVNDVSAQSQEVAAVVEEVMASIQNMVSMIDSIANISEQSSSNSQNMAAASEEQLASMEEISSSAANLTNMAEELQKLVEKFKY</sequence>
<evidence type="ECO:0000256" key="1">
    <source>
        <dbReference type="ARBA" id="ARBA00004651"/>
    </source>
</evidence>
<dbReference type="InterPro" id="IPR033480">
    <property type="entry name" value="sCache_2"/>
</dbReference>
<dbReference type="Gene3D" id="3.30.450.20">
    <property type="entry name" value="PAS domain"/>
    <property type="match status" value="1"/>
</dbReference>
<dbReference type="InterPro" id="IPR003660">
    <property type="entry name" value="HAMP_dom"/>
</dbReference>
<dbReference type="Pfam" id="PF00015">
    <property type="entry name" value="MCPsignal"/>
    <property type="match status" value="1"/>
</dbReference>
<comment type="subcellular location">
    <subcellularLocation>
        <location evidence="1">Cell membrane</location>
        <topology evidence="1">Multi-pass membrane protein</topology>
    </subcellularLocation>
</comment>
<dbReference type="CDD" id="cd06225">
    <property type="entry name" value="HAMP"/>
    <property type="match status" value="1"/>
</dbReference>
<dbReference type="PANTHER" id="PTHR32089">
    <property type="entry name" value="METHYL-ACCEPTING CHEMOTAXIS PROTEIN MCPB"/>
    <property type="match status" value="1"/>
</dbReference>
<feature type="domain" description="HAMP" evidence="11">
    <location>
        <begin position="223"/>
        <end position="276"/>
    </location>
</feature>
<evidence type="ECO:0000313" key="13">
    <source>
        <dbReference type="Proteomes" id="UP001596250"/>
    </source>
</evidence>
<comment type="similarity">
    <text evidence="7">Belongs to the methyl-accepting chemotaxis (MCP) protein family.</text>
</comment>
<dbReference type="EMBL" id="JBHSQV010000176">
    <property type="protein sequence ID" value="MFC5988143.1"/>
    <property type="molecule type" value="Genomic_DNA"/>
</dbReference>
<dbReference type="Gene3D" id="1.10.287.950">
    <property type="entry name" value="Methyl-accepting chemotaxis protein"/>
    <property type="match status" value="1"/>
</dbReference>
<protein>
    <submittedName>
        <fullName evidence="12">Methyl-accepting chemotaxis protein</fullName>
    </submittedName>
</protein>
<organism evidence="12 13">
    <name type="scientific">Marinicrinis lubricantis</name>
    <dbReference type="NCBI Taxonomy" id="2086470"/>
    <lineage>
        <taxon>Bacteria</taxon>
        <taxon>Bacillati</taxon>
        <taxon>Bacillota</taxon>
        <taxon>Bacilli</taxon>
        <taxon>Bacillales</taxon>
        <taxon>Paenibacillaceae</taxon>
    </lineage>
</organism>
<keyword evidence="2" id="KW-1003">Cell membrane</keyword>
<dbReference type="InterPro" id="IPR004089">
    <property type="entry name" value="MCPsignal_dom"/>
</dbReference>
<dbReference type="SMART" id="SM01049">
    <property type="entry name" value="Cache_2"/>
    <property type="match status" value="1"/>
</dbReference>
<name>A0ABW1ISP5_9BACL</name>
<evidence type="ECO:0000256" key="6">
    <source>
        <dbReference type="ARBA" id="ARBA00023224"/>
    </source>
</evidence>
<proteinExistence type="inferred from homology"/>
<dbReference type="Pfam" id="PF17200">
    <property type="entry name" value="sCache_2"/>
    <property type="match status" value="1"/>
</dbReference>
<evidence type="ECO:0000259" key="11">
    <source>
        <dbReference type="PROSITE" id="PS50885"/>
    </source>
</evidence>
<comment type="caution">
    <text evidence="12">The sequence shown here is derived from an EMBL/GenBank/DDBJ whole genome shotgun (WGS) entry which is preliminary data.</text>
</comment>
<dbReference type="PROSITE" id="PS50111">
    <property type="entry name" value="CHEMOTAXIS_TRANSDUC_2"/>
    <property type="match status" value="1"/>
</dbReference>
<accession>A0ABW1ISP5</accession>
<feature type="transmembrane region" description="Helical" evidence="9">
    <location>
        <begin position="199"/>
        <end position="222"/>
    </location>
</feature>
<evidence type="ECO:0000256" key="8">
    <source>
        <dbReference type="PROSITE-ProRule" id="PRU00284"/>
    </source>
</evidence>